<evidence type="ECO:0000259" key="2">
    <source>
        <dbReference type="Pfam" id="PF03886"/>
    </source>
</evidence>
<gene>
    <name evidence="3" type="ORF">AWB66_05308</name>
</gene>
<dbReference type="SUPFAM" id="SSF159594">
    <property type="entry name" value="XCC0632-like"/>
    <property type="match status" value="1"/>
</dbReference>
<dbReference type="AlphaFoldDB" id="A0A158K5D2"/>
<evidence type="ECO:0000313" key="3">
    <source>
        <dbReference type="EMBL" id="SAL75963.1"/>
    </source>
</evidence>
<keyword evidence="1" id="KW-0732">Signal</keyword>
<feature type="domain" description="ABC-type transport auxiliary lipoprotein component" evidence="2">
    <location>
        <begin position="30"/>
        <end position="186"/>
    </location>
</feature>
<dbReference type="InterPro" id="IPR005586">
    <property type="entry name" value="ABC_trans_aux"/>
</dbReference>
<keyword evidence="4" id="KW-1185">Reference proteome</keyword>
<dbReference type="RefSeq" id="WP_087633061.1">
    <property type="nucleotide sequence ID" value="NZ_FCNZ02000027.1"/>
</dbReference>
<keyword evidence="3" id="KW-0449">Lipoprotein</keyword>
<feature type="signal peptide" evidence="1">
    <location>
        <begin position="1"/>
        <end position="15"/>
    </location>
</feature>
<dbReference type="STRING" id="326475.AWB66_05308"/>
<dbReference type="Pfam" id="PF03886">
    <property type="entry name" value="ABC_trans_aux"/>
    <property type="match status" value="1"/>
</dbReference>
<organism evidence="3 4">
    <name type="scientific">Caballeronia telluris</name>
    <dbReference type="NCBI Taxonomy" id="326475"/>
    <lineage>
        <taxon>Bacteria</taxon>
        <taxon>Pseudomonadati</taxon>
        <taxon>Pseudomonadota</taxon>
        <taxon>Betaproteobacteria</taxon>
        <taxon>Burkholderiales</taxon>
        <taxon>Burkholderiaceae</taxon>
        <taxon>Caballeronia</taxon>
    </lineage>
</organism>
<evidence type="ECO:0000313" key="4">
    <source>
        <dbReference type="Proteomes" id="UP000054717"/>
    </source>
</evidence>
<protein>
    <submittedName>
        <fullName evidence="3">Lipoprotein</fullName>
    </submittedName>
</protein>
<name>A0A158K5D2_9BURK</name>
<dbReference type="Proteomes" id="UP000054717">
    <property type="component" value="Unassembled WGS sequence"/>
</dbReference>
<comment type="caution">
    <text evidence="3">The sequence shown here is derived from an EMBL/GenBank/DDBJ whole genome shotgun (WGS) entry which is preliminary data.</text>
</comment>
<proteinExistence type="predicted"/>
<sequence>MRSGALFTMTAGVFAVLVAGCASSPSSRFYTLGGDAAPAAASMPASFYVEVPPVDMPPQVAKNQLVVQTSPAQVQVLEQERWASLPADEVRRALSADLTRQLGAIDVYNTPRPDSVPVYRVKVNVQRFESWAGSQAVIDAVWSVRAVGSQAVLTCRTVAQQPVGAGYDALVAGHRKAVDQLAAEIAAGVREVSAIPAPAAAAADGASPAKSQAKLRQPVAARPLPCPVASASASAPAN</sequence>
<accession>A0A158K5D2</accession>
<evidence type="ECO:0000256" key="1">
    <source>
        <dbReference type="SAM" id="SignalP"/>
    </source>
</evidence>
<feature type="chain" id="PRO_5012972349" evidence="1">
    <location>
        <begin position="16"/>
        <end position="238"/>
    </location>
</feature>
<dbReference type="EMBL" id="FCNZ02000027">
    <property type="protein sequence ID" value="SAL75963.1"/>
    <property type="molecule type" value="Genomic_DNA"/>
</dbReference>
<dbReference type="Gene3D" id="3.40.50.10610">
    <property type="entry name" value="ABC-type transport auxiliary lipoprotein component"/>
    <property type="match status" value="1"/>
</dbReference>
<reference evidence="3" key="1">
    <citation type="submission" date="2016-01" db="EMBL/GenBank/DDBJ databases">
        <authorList>
            <person name="Peeters Charlotte."/>
        </authorList>
    </citation>
    <scope>NUCLEOTIDE SEQUENCE</scope>
    <source>
        <strain evidence="3">LMG 22936</strain>
    </source>
</reference>
<dbReference type="PROSITE" id="PS51257">
    <property type="entry name" value="PROKAR_LIPOPROTEIN"/>
    <property type="match status" value="1"/>
</dbReference>